<evidence type="ECO:0008006" key="3">
    <source>
        <dbReference type="Google" id="ProtNLM"/>
    </source>
</evidence>
<protein>
    <recommendedName>
        <fullName evidence="3">F-box domain-containing protein</fullName>
    </recommendedName>
</protein>
<organism evidence="1 2">
    <name type="scientific">Coniosporium apollinis</name>
    <dbReference type="NCBI Taxonomy" id="61459"/>
    <lineage>
        <taxon>Eukaryota</taxon>
        <taxon>Fungi</taxon>
        <taxon>Dikarya</taxon>
        <taxon>Ascomycota</taxon>
        <taxon>Pezizomycotina</taxon>
        <taxon>Dothideomycetes</taxon>
        <taxon>Dothideomycetes incertae sedis</taxon>
        <taxon>Coniosporium</taxon>
    </lineage>
</organism>
<reference evidence="1" key="1">
    <citation type="submission" date="2022-10" db="EMBL/GenBank/DDBJ databases">
        <title>Culturing micro-colonial fungi from biological soil crusts in the Mojave desert and describing Neophaeococcomyces mojavensis, and introducing the new genera and species Taxawa tesnikishii.</title>
        <authorList>
            <person name="Kurbessoian T."/>
            <person name="Stajich J.E."/>
        </authorList>
    </citation>
    <scope>NUCLEOTIDE SEQUENCE</scope>
    <source>
        <strain evidence="1">TK_1</strain>
    </source>
</reference>
<name>A0ABQ9NM54_9PEZI</name>
<keyword evidence="2" id="KW-1185">Reference proteome</keyword>
<proteinExistence type="predicted"/>
<gene>
    <name evidence="1" type="ORF">H2201_007273</name>
</gene>
<dbReference type="CDD" id="cd09917">
    <property type="entry name" value="F-box_SF"/>
    <property type="match status" value="1"/>
</dbReference>
<evidence type="ECO:0000313" key="2">
    <source>
        <dbReference type="Proteomes" id="UP001172684"/>
    </source>
</evidence>
<evidence type="ECO:0000313" key="1">
    <source>
        <dbReference type="EMBL" id="KAJ9659682.1"/>
    </source>
</evidence>
<comment type="caution">
    <text evidence="1">The sequence shown here is derived from an EMBL/GenBank/DDBJ whole genome shotgun (WGS) entry which is preliminary data.</text>
</comment>
<dbReference type="Proteomes" id="UP001172684">
    <property type="component" value="Unassembled WGS sequence"/>
</dbReference>
<dbReference type="EMBL" id="JAPDRL010000073">
    <property type="protein sequence ID" value="KAJ9659682.1"/>
    <property type="molecule type" value="Genomic_DNA"/>
</dbReference>
<sequence>MPYLPSSPWLARADAAELTKTTPKQFSDLSVDIKTLIVEHIARPTDLVRVCLTCKQLHEIAVRFLYNCVGLDVGSSMISELSAFLNPRNIGLPFIRKLDLYQSDMDSCCIQVQQARAQQAKFAIRMILELLPENILEDLCWHPWSEFSTDNLLLLFRKQKRLQWAECMLTDRDILPEIEKLPDFETMFSNITKVGLYPNRTRVLDYCGAVMKRAPKVERLILHAIFDDSDEPVTSRELNDSSTGPGLITTSIFGHMRPFAKCTPLALTDVTLQKIHLRYAAETYCKFIDFGTVQELRVFSCSGADAFLAELSKSTKLPQKLRVLEFKHEDNAEEDALNALDGFLCLVTGIEILTIDIQGVKSLPASAGIKRHSKTLDQLTVHASRNSHPGDEEEHVYEYTSFQDICKCSQLEQLSIGFPATSLVRDTTDSFKDWVECLNDLPNLVTLHITTWPNNPPSTSLLPRKIYEQLLAGLAQFIFKGHSKLAVIAFGTSDKVYGREDSKNQVIFVRGKQVDPLRNESVCAIQIGWCLRRYVEPRSEVLDFELSRISRPPTRDSPASDDIIVLPLPPVPTF</sequence>
<accession>A0ABQ9NM54</accession>